<keyword evidence="2" id="KW-1185">Reference proteome</keyword>
<name>A0ABS8CQY5_9RHOB</name>
<evidence type="ECO:0000313" key="1">
    <source>
        <dbReference type="EMBL" id="MCB5411792.1"/>
    </source>
</evidence>
<reference evidence="1 2" key="1">
    <citation type="submission" date="2020-07" db="EMBL/GenBank/DDBJ databases">
        <title>Pseudogemmobacter sp. nov., isolated from poultry manure in Taiwan.</title>
        <authorList>
            <person name="Lin S.-Y."/>
            <person name="Tang Y.-S."/>
            <person name="Young C.-C."/>
        </authorList>
    </citation>
    <scope>NUCLEOTIDE SEQUENCE [LARGE SCALE GENOMIC DNA]</scope>
    <source>
        <strain evidence="1 2">CC-YST710</strain>
    </source>
</reference>
<dbReference type="Pfam" id="PF16677">
    <property type="entry name" value="GP3_package"/>
    <property type="match status" value="1"/>
</dbReference>
<protein>
    <submittedName>
        <fullName evidence="1">DNA-packaging protein</fullName>
    </submittedName>
</protein>
<gene>
    <name evidence="1" type="ORF">H0485_17500</name>
</gene>
<evidence type="ECO:0000313" key="2">
    <source>
        <dbReference type="Proteomes" id="UP001198571"/>
    </source>
</evidence>
<organism evidence="1 2">
    <name type="scientific">Pseudogemmobacter faecipullorum</name>
    <dbReference type="NCBI Taxonomy" id="2755041"/>
    <lineage>
        <taxon>Bacteria</taxon>
        <taxon>Pseudomonadati</taxon>
        <taxon>Pseudomonadota</taxon>
        <taxon>Alphaproteobacteria</taxon>
        <taxon>Rhodobacterales</taxon>
        <taxon>Paracoccaceae</taxon>
        <taxon>Pseudogemmobacter</taxon>
    </lineage>
</organism>
<comment type="caution">
    <text evidence="1">The sequence shown here is derived from an EMBL/GenBank/DDBJ whole genome shotgun (WGS) entry which is preliminary data.</text>
</comment>
<dbReference type="Proteomes" id="UP001198571">
    <property type="component" value="Unassembled WGS sequence"/>
</dbReference>
<dbReference type="Gene3D" id="1.10.132.80">
    <property type="match status" value="1"/>
</dbReference>
<dbReference type="EMBL" id="JACDXX010000020">
    <property type="protein sequence ID" value="MCB5411792.1"/>
    <property type="molecule type" value="Genomic_DNA"/>
</dbReference>
<accession>A0ABS8CQY5</accession>
<dbReference type="RefSeq" id="WP_226937243.1">
    <property type="nucleotide sequence ID" value="NZ_JACDXX010000020.1"/>
</dbReference>
<sequence length="171" mass="19110">MADRDPATGHFLPGNRIWEARASSGPKPKFETAEALWDAACEYFEWVHENPLYKDQLVTFQGSATHEPVAAMRAMTIRGLCLFLGVSHEAWRRWQVEDDEIHKPHLAEVMRQIEDTIYQWKFEGAAADLLNGSIIARDLGLADKKELTGAGGGPMEVMTLADFYAGQSTDT</sequence>
<dbReference type="InterPro" id="IPR032066">
    <property type="entry name" value="GP3_package"/>
</dbReference>
<proteinExistence type="predicted"/>